<accession>A0ACA9RWJ8</accession>
<reference evidence="1" key="1">
    <citation type="submission" date="2021-06" db="EMBL/GenBank/DDBJ databases">
        <authorList>
            <person name="Kallberg Y."/>
            <person name="Tangrot J."/>
            <person name="Rosling A."/>
        </authorList>
    </citation>
    <scope>NUCLEOTIDE SEQUENCE</scope>
    <source>
        <strain evidence="1">MA461A</strain>
    </source>
</reference>
<name>A0ACA9RWJ8_9GLOM</name>
<feature type="non-terminal residue" evidence="1">
    <location>
        <position position="1"/>
    </location>
</feature>
<sequence length="78" mass="9313">RKNLCKLLHEANQQPIEEDIQKPVQVAIQEPIQRIKTILARRRQTNEWKELGLVKYLKTENLNDCMTLCHDLEQYDPE</sequence>
<protein>
    <submittedName>
        <fullName evidence="1">12693_t:CDS:1</fullName>
    </submittedName>
</protein>
<dbReference type="Proteomes" id="UP000789920">
    <property type="component" value="Unassembled WGS sequence"/>
</dbReference>
<dbReference type="EMBL" id="CAJVQC010076859">
    <property type="protein sequence ID" value="CAG8815053.1"/>
    <property type="molecule type" value="Genomic_DNA"/>
</dbReference>
<evidence type="ECO:0000313" key="2">
    <source>
        <dbReference type="Proteomes" id="UP000789920"/>
    </source>
</evidence>
<proteinExistence type="predicted"/>
<feature type="non-terminal residue" evidence="1">
    <location>
        <position position="78"/>
    </location>
</feature>
<keyword evidence="2" id="KW-1185">Reference proteome</keyword>
<organism evidence="1 2">
    <name type="scientific">Racocetra persica</name>
    <dbReference type="NCBI Taxonomy" id="160502"/>
    <lineage>
        <taxon>Eukaryota</taxon>
        <taxon>Fungi</taxon>
        <taxon>Fungi incertae sedis</taxon>
        <taxon>Mucoromycota</taxon>
        <taxon>Glomeromycotina</taxon>
        <taxon>Glomeromycetes</taxon>
        <taxon>Diversisporales</taxon>
        <taxon>Gigasporaceae</taxon>
        <taxon>Racocetra</taxon>
    </lineage>
</organism>
<evidence type="ECO:0000313" key="1">
    <source>
        <dbReference type="EMBL" id="CAG8815053.1"/>
    </source>
</evidence>
<comment type="caution">
    <text evidence="1">The sequence shown here is derived from an EMBL/GenBank/DDBJ whole genome shotgun (WGS) entry which is preliminary data.</text>
</comment>
<gene>
    <name evidence="1" type="ORF">RPERSI_LOCUS24130</name>
</gene>